<accession>A0ABS8SUD9</accession>
<keyword evidence="3" id="KW-1185">Reference proteome</keyword>
<evidence type="ECO:0000313" key="2">
    <source>
        <dbReference type="EMBL" id="MCD7462597.1"/>
    </source>
</evidence>
<evidence type="ECO:0000256" key="1">
    <source>
        <dbReference type="SAM" id="MobiDB-lite"/>
    </source>
</evidence>
<reference evidence="2 3" key="1">
    <citation type="journal article" date="2021" name="BMC Genomics">
        <title>Datura genome reveals duplications of psychoactive alkaloid biosynthetic genes and high mutation rate following tissue culture.</title>
        <authorList>
            <person name="Rajewski A."/>
            <person name="Carter-House D."/>
            <person name="Stajich J."/>
            <person name="Litt A."/>
        </authorList>
    </citation>
    <scope>NUCLEOTIDE SEQUENCE [LARGE SCALE GENOMIC DNA]</scope>
    <source>
        <strain evidence="2">AR-01</strain>
    </source>
</reference>
<evidence type="ECO:0000313" key="3">
    <source>
        <dbReference type="Proteomes" id="UP000823775"/>
    </source>
</evidence>
<organism evidence="2 3">
    <name type="scientific">Datura stramonium</name>
    <name type="common">Jimsonweed</name>
    <name type="synonym">Common thornapple</name>
    <dbReference type="NCBI Taxonomy" id="4076"/>
    <lineage>
        <taxon>Eukaryota</taxon>
        <taxon>Viridiplantae</taxon>
        <taxon>Streptophyta</taxon>
        <taxon>Embryophyta</taxon>
        <taxon>Tracheophyta</taxon>
        <taxon>Spermatophyta</taxon>
        <taxon>Magnoliopsida</taxon>
        <taxon>eudicotyledons</taxon>
        <taxon>Gunneridae</taxon>
        <taxon>Pentapetalae</taxon>
        <taxon>asterids</taxon>
        <taxon>lamiids</taxon>
        <taxon>Solanales</taxon>
        <taxon>Solanaceae</taxon>
        <taxon>Solanoideae</taxon>
        <taxon>Datureae</taxon>
        <taxon>Datura</taxon>
    </lineage>
</organism>
<dbReference type="Proteomes" id="UP000823775">
    <property type="component" value="Unassembled WGS sequence"/>
</dbReference>
<dbReference type="EMBL" id="JACEIK010000815">
    <property type="protein sequence ID" value="MCD7462597.1"/>
    <property type="molecule type" value="Genomic_DNA"/>
</dbReference>
<sequence>VVDSGHDNVGVIIKDVLRKERVKKVQSFGFGGLLTQFLHGHQIEEEEADDSPTYDPRGIDETKTKDPEGVHHVVISVNNHNAQIDNMLSHLYGMQMLQLRINRVAEEKLQQLNMDYPLSEHLRALCRVGPGFEEPLYNDVAIEDEMERVDSDMRIVMLRRRILKWGKLLFPPLTVRIRGLGSSSLTLYSMLYCFSTRDSTTD</sequence>
<gene>
    <name evidence="2" type="ORF">HAX54_048878</name>
</gene>
<name>A0ABS8SUD9_DATST</name>
<feature type="non-terminal residue" evidence="2">
    <location>
        <position position="1"/>
    </location>
</feature>
<comment type="caution">
    <text evidence="2">The sequence shown here is derived from an EMBL/GenBank/DDBJ whole genome shotgun (WGS) entry which is preliminary data.</text>
</comment>
<proteinExistence type="predicted"/>
<feature type="region of interest" description="Disordered" evidence="1">
    <location>
        <begin position="45"/>
        <end position="65"/>
    </location>
</feature>
<protein>
    <submittedName>
        <fullName evidence="2">Uncharacterized protein</fullName>
    </submittedName>
</protein>